<feature type="domain" description="Zinc finger LSD1-type" evidence="4">
    <location>
        <begin position="7"/>
        <end position="31"/>
    </location>
</feature>
<comment type="subcellular location">
    <subcellularLocation>
        <location evidence="1">Nucleus</location>
    </subcellularLocation>
</comment>
<feature type="compositionally biased region" description="Low complexity" evidence="3">
    <location>
        <begin position="124"/>
        <end position="135"/>
    </location>
</feature>
<sequence>MQSQIVCAGCRSTLLYSMGATNVRCAICNTITLVSQPPTQSTASDMAQLFCGGCRTLLMYPNGATNVRCTRCNTINASRGNQVARMNCGNCNTTLMYSFGAANVKCVVCQYITNVWGNNLRPPVSVQSSLPSTSSAPPPTKTQTVVVENPKSLDGNGRMISNVAVGVTSEKV</sequence>
<dbReference type="GO" id="GO:0005634">
    <property type="term" value="C:nucleus"/>
    <property type="evidence" value="ECO:0007669"/>
    <property type="project" value="UniProtKB-SubCell"/>
</dbReference>
<evidence type="ECO:0000313" key="6">
    <source>
        <dbReference type="Proteomes" id="UP000036987"/>
    </source>
</evidence>
<evidence type="ECO:0000256" key="1">
    <source>
        <dbReference type="ARBA" id="ARBA00004123"/>
    </source>
</evidence>
<feature type="domain" description="Zinc finger LSD1-type" evidence="4">
    <location>
        <begin position="51"/>
        <end position="75"/>
    </location>
</feature>
<protein>
    <submittedName>
        <fullName evidence="5">Zinc finger protein LSD1</fullName>
    </submittedName>
</protein>
<evidence type="ECO:0000256" key="2">
    <source>
        <dbReference type="ARBA" id="ARBA00023242"/>
    </source>
</evidence>
<dbReference type="OrthoDB" id="5594417at2759"/>
<evidence type="ECO:0000313" key="5">
    <source>
        <dbReference type="EMBL" id="KMZ65209.1"/>
    </source>
</evidence>
<dbReference type="STRING" id="29655.A0A0K9P8B8"/>
<evidence type="ECO:0000256" key="3">
    <source>
        <dbReference type="SAM" id="MobiDB-lite"/>
    </source>
</evidence>
<dbReference type="NCBIfam" id="TIGR01053">
    <property type="entry name" value="LSD1"/>
    <property type="match status" value="3"/>
</dbReference>
<dbReference type="OMA" id="CHYVTSV"/>
<feature type="domain" description="Zinc finger LSD1-type" evidence="4">
    <location>
        <begin position="88"/>
        <end position="112"/>
    </location>
</feature>
<dbReference type="InterPro" id="IPR005735">
    <property type="entry name" value="Znf_LSD1"/>
</dbReference>
<gene>
    <name evidence="5" type="ORF">ZOSMA_330G00200</name>
</gene>
<evidence type="ECO:0000259" key="4">
    <source>
        <dbReference type="Pfam" id="PF06943"/>
    </source>
</evidence>
<dbReference type="InterPro" id="IPR040319">
    <property type="entry name" value="LSD1-like"/>
</dbReference>
<dbReference type="EMBL" id="LFYR01001055">
    <property type="protein sequence ID" value="KMZ65209.1"/>
    <property type="molecule type" value="Genomic_DNA"/>
</dbReference>
<dbReference type="Proteomes" id="UP000036987">
    <property type="component" value="Unassembled WGS sequence"/>
</dbReference>
<reference evidence="6" key="1">
    <citation type="journal article" date="2016" name="Nature">
        <title>The genome of the seagrass Zostera marina reveals angiosperm adaptation to the sea.</title>
        <authorList>
            <person name="Olsen J.L."/>
            <person name="Rouze P."/>
            <person name="Verhelst B."/>
            <person name="Lin Y.-C."/>
            <person name="Bayer T."/>
            <person name="Collen J."/>
            <person name="Dattolo E."/>
            <person name="De Paoli E."/>
            <person name="Dittami S."/>
            <person name="Maumus F."/>
            <person name="Michel G."/>
            <person name="Kersting A."/>
            <person name="Lauritano C."/>
            <person name="Lohaus R."/>
            <person name="Toepel M."/>
            <person name="Tonon T."/>
            <person name="Vanneste K."/>
            <person name="Amirebrahimi M."/>
            <person name="Brakel J."/>
            <person name="Bostroem C."/>
            <person name="Chovatia M."/>
            <person name="Grimwood J."/>
            <person name="Jenkins J.W."/>
            <person name="Jueterbock A."/>
            <person name="Mraz A."/>
            <person name="Stam W.T."/>
            <person name="Tice H."/>
            <person name="Bornberg-Bauer E."/>
            <person name="Green P.J."/>
            <person name="Pearson G.A."/>
            <person name="Procaccini G."/>
            <person name="Duarte C.M."/>
            <person name="Schmutz J."/>
            <person name="Reusch T.B.H."/>
            <person name="Van de Peer Y."/>
        </authorList>
    </citation>
    <scope>NUCLEOTIDE SEQUENCE [LARGE SCALE GENOMIC DNA]</scope>
    <source>
        <strain evidence="6">cv. Finnish</strain>
    </source>
</reference>
<dbReference type="PANTHER" id="PTHR31747">
    <property type="entry name" value="PROTEIN LSD1"/>
    <property type="match status" value="1"/>
</dbReference>
<name>A0A0K9P8B8_ZOSMR</name>
<comment type="caution">
    <text evidence="5">The sequence shown here is derived from an EMBL/GenBank/DDBJ whole genome shotgun (WGS) entry which is preliminary data.</text>
</comment>
<proteinExistence type="predicted"/>
<dbReference type="PANTHER" id="PTHR31747:SF3">
    <property type="entry name" value="PROTEIN LSD1"/>
    <property type="match status" value="1"/>
</dbReference>
<feature type="region of interest" description="Disordered" evidence="3">
    <location>
        <begin position="124"/>
        <end position="144"/>
    </location>
</feature>
<organism evidence="5 6">
    <name type="scientific">Zostera marina</name>
    <name type="common">Eelgrass</name>
    <dbReference type="NCBI Taxonomy" id="29655"/>
    <lineage>
        <taxon>Eukaryota</taxon>
        <taxon>Viridiplantae</taxon>
        <taxon>Streptophyta</taxon>
        <taxon>Embryophyta</taxon>
        <taxon>Tracheophyta</taxon>
        <taxon>Spermatophyta</taxon>
        <taxon>Magnoliopsida</taxon>
        <taxon>Liliopsida</taxon>
        <taxon>Zosteraceae</taxon>
        <taxon>Zostera</taxon>
    </lineage>
</organism>
<dbReference type="Pfam" id="PF06943">
    <property type="entry name" value="zf-LSD1"/>
    <property type="match status" value="3"/>
</dbReference>
<accession>A0A0K9P8B8</accession>
<keyword evidence="2" id="KW-0539">Nucleus</keyword>
<keyword evidence="6" id="KW-1185">Reference proteome</keyword>
<dbReference type="AlphaFoldDB" id="A0A0K9P8B8"/>